<dbReference type="Gene3D" id="2.10.90.10">
    <property type="entry name" value="Cystine-knot cytokines"/>
    <property type="match status" value="1"/>
</dbReference>
<protein>
    <recommendedName>
        <fullName evidence="2">Platelet-derived growth factor (PDGF) family profile domain-containing protein</fullName>
    </recommendedName>
</protein>
<gene>
    <name evidence="3" type="ORF">AMK59_1103</name>
</gene>
<dbReference type="GO" id="GO:0035099">
    <property type="term" value="P:hemocyte migration"/>
    <property type="evidence" value="ECO:0007669"/>
    <property type="project" value="TreeGrafter"/>
</dbReference>
<feature type="chain" id="PRO_5012881643" description="Platelet-derived growth factor (PDGF) family profile domain-containing protein" evidence="1">
    <location>
        <begin position="16"/>
        <end position="128"/>
    </location>
</feature>
<dbReference type="Proteomes" id="UP000051574">
    <property type="component" value="Unassembled WGS sequence"/>
</dbReference>
<organism evidence="3 4">
    <name type="scientific">Oryctes borbonicus</name>
    <dbReference type="NCBI Taxonomy" id="1629725"/>
    <lineage>
        <taxon>Eukaryota</taxon>
        <taxon>Metazoa</taxon>
        <taxon>Ecdysozoa</taxon>
        <taxon>Arthropoda</taxon>
        <taxon>Hexapoda</taxon>
        <taxon>Insecta</taxon>
        <taxon>Pterygota</taxon>
        <taxon>Neoptera</taxon>
        <taxon>Endopterygota</taxon>
        <taxon>Coleoptera</taxon>
        <taxon>Polyphaga</taxon>
        <taxon>Scarabaeiformia</taxon>
        <taxon>Scarabaeidae</taxon>
        <taxon>Dynastinae</taxon>
        <taxon>Oryctes</taxon>
    </lineage>
</organism>
<evidence type="ECO:0000256" key="1">
    <source>
        <dbReference type="SAM" id="SignalP"/>
    </source>
</evidence>
<dbReference type="PANTHER" id="PTHR21719:SF1">
    <property type="entry name" value="FI06402P-RELATED"/>
    <property type="match status" value="1"/>
</dbReference>
<reference evidence="3 4" key="1">
    <citation type="submission" date="2015-09" db="EMBL/GenBank/DDBJ databases">
        <title>Draft genome of the scarab beetle Oryctes borbonicus.</title>
        <authorList>
            <person name="Meyer J.M."/>
            <person name="Markov G.V."/>
            <person name="Baskaran P."/>
            <person name="Herrmann M."/>
            <person name="Sommer R.J."/>
            <person name="Roedelsperger C."/>
        </authorList>
    </citation>
    <scope>NUCLEOTIDE SEQUENCE [LARGE SCALE GENOMIC DNA]</scope>
    <source>
        <strain evidence="3">OB123</strain>
        <tissue evidence="3">Whole animal</tissue>
    </source>
</reference>
<evidence type="ECO:0000313" key="3">
    <source>
        <dbReference type="EMBL" id="KRT85132.1"/>
    </source>
</evidence>
<comment type="caution">
    <text evidence="3">The sequence shown here is derived from an EMBL/GenBank/DDBJ whole genome shotgun (WGS) entry which is preliminary data.</text>
</comment>
<feature type="non-terminal residue" evidence="3">
    <location>
        <position position="128"/>
    </location>
</feature>
<name>A0A0T6BCS2_9SCAR</name>
<dbReference type="InterPro" id="IPR029034">
    <property type="entry name" value="Cystine-knot_cytokine"/>
</dbReference>
<keyword evidence="1" id="KW-0732">Signal</keyword>
<dbReference type="EMBL" id="LJIG01001808">
    <property type="protein sequence ID" value="KRT85132.1"/>
    <property type="molecule type" value="Genomic_DNA"/>
</dbReference>
<keyword evidence="4" id="KW-1185">Reference proteome</keyword>
<accession>A0A0T6BCS2</accession>
<dbReference type="AlphaFoldDB" id="A0A0T6BCS2"/>
<evidence type="ECO:0000313" key="4">
    <source>
        <dbReference type="Proteomes" id="UP000051574"/>
    </source>
</evidence>
<dbReference type="GO" id="GO:0008083">
    <property type="term" value="F:growth factor activity"/>
    <property type="evidence" value="ECO:0007669"/>
    <property type="project" value="InterPro"/>
</dbReference>
<feature type="signal peptide" evidence="1">
    <location>
        <begin position="1"/>
        <end position="15"/>
    </location>
</feature>
<feature type="domain" description="Platelet-derived growth factor (PDGF) family profile" evidence="2">
    <location>
        <begin position="42"/>
        <end position="128"/>
    </location>
</feature>
<evidence type="ECO:0000259" key="2">
    <source>
        <dbReference type="PROSITE" id="PS50278"/>
    </source>
</evidence>
<dbReference type="PROSITE" id="PS50278">
    <property type="entry name" value="PDGF_2"/>
    <property type="match status" value="1"/>
</dbReference>
<proteinExistence type="predicted"/>
<dbReference type="SUPFAM" id="SSF57501">
    <property type="entry name" value="Cystine-knot cytokines"/>
    <property type="match status" value="1"/>
</dbReference>
<sequence length="128" mass="14620">MWNTVLFIIAGVVLSASSRTLSGEEQLKLWREQTRVVNQFRCQPRPRSFQISDLHKALAHDDTIIPMEAVLHRCDHHSGCCHQKNHVCTENKSAVEIVKLAYFSSQQRRIITFNAKNHTSCICEESTG</sequence>
<dbReference type="PANTHER" id="PTHR21719">
    <property type="entry name" value="FI06402P-RELATED"/>
    <property type="match status" value="1"/>
</dbReference>
<dbReference type="OrthoDB" id="6677701at2759"/>
<dbReference type="GO" id="GO:0016020">
    <property type="term" value="C:membrane"/>
    <property type="evidence" value="ECO:0007669"/>
    <property type="project" value="InterPro"/>
</dbReference>
<dbReference type="InterPro" id="IPR000072">
    <property type="entry name" value="PDGF/VEGF_dom"/>
</dbReference>